<sequence length="79" mass="8821">VMKLVLSALDCYQCVPLPGQSGCDRRSVTCSPTQSFCGTKTSKSDPSYQQRNCMNHQDCEQHQFSTYNVKCCQSNNCNS</sequence>
<proteinExistence type="predicted"/>
<organism evidence="2 3">
    <name type="scientific">Hippocampus comes</name>
    <name type="common">Tiger tail seahorse</name>
    <dbReference type="NCBI Taxonomy" id="109280"/>
    <lineage>
        <taxon>Eukaryota</taxon>
        <taxon>Metazoa</taxon>
        <taxon>Chordata</taxon>
        <taxon>Craniata</taxon>
        <taxon>Vertebrata</taxon>
        <taxon>Euteleostomi</taxon>
        <taxon>Actinopterygii</taxon>
        <taxon>Neopterygii</taxon>
        <taxon>Teleostei</taxon>
        <taxon>Neoteleostei</taxon>
        <taxon>Acanthomorphata</taxon>
        <taxon>Syngnathiaria</taxon>
        <taxon>Syngnathiformes</taxon>
        <taxon>Syngnathoidei</taxon>
        <taxon>Syngnathidae</taxon>
        <taxon>Hippocampus</taxon>
    </lineage>
</organism>
<dbReference type="Ensembl" id="ENSHCOT00000017667.1">
    <property type="protein sequence ID" value="ENSHCOP00000011067.1"/>
    <property type="gene ID" value="ENSHCOG00000013816.1"/>
</dbReference>
<dbReference type="AlphaFoldDB" id="A0A3Q2Y2F2"/>
<protein>
    <recommendedName>
        <fullName evidence="1">UPAR/Ly6 domain-containing protein</fullName>
    </recommendedName>
</protein>
<dbReference type="Pfam" id="PF00021">
    <property type="entry name" value="UPAR_LY6"/>
    <property type="match status" value="1"/>
</dbReference>
<name>A0A3Q2Y2F2_HIPCM</name>
<evidence type="ECO:0000259" key="1">
    <source>
        <dbReference type="Pfam" id="PF00021"/>
    </source>
</evidence>
<accession>A0A3Q2Y2F2</accession>
<dbReference type="InterPro" id="IPR016054">
    <property type="entry name" value="LY6_UPA_recep-like"/>
</dbReference>
<dbReference type="InterPro" id="IPR045860">
    <property type="entry name" value="Snake_toxin-like_sf"/>
</dbReference>
<dbReference type="SUPFAM" id="SSF57302">
    <property type="entry name" value="Snake toxin-like"/>
    <property type="match status" value="1"/>
</dbReference>
<reference evidence="2" key="1">
    <citation type="submission" date="2025-08" db="UniProtKB">
        <authorList>
            <consortium name="Ensembl"/>
        </authorList>
    </citation>
    <scope>IDENTIFICATION</scope>
</reference>
<reference evidence="2" key="2">
    <citation type="submission" date="2025-09" db="UniProtKB">
        <authorList>
            <consortium name="Ensembl"/>
        </authorList>
    </citation>
    <scope>IDENTIFICATION</scope>
</reference>
<evidence type="ECO:0000313" key="2">
    <source>
        <dbReference type="Ensembl" id="ENSHCOP00000011067.1"/>
    </source>
</evidence>
<dbReference type="Proteomes" id="UP000264820">
    <property type="component" value="Unplaced"/>
</dbReference>
<keyword evidence="3" id="KW-1185">Reference proteome</keyword>
<feature type="domain" description="UPAR/Ly6" evidence="1">
    <location>
        <begin position="8"/>
        <end position="79"/>
    </location>
</feature>
<dbReference type="Gene3D" id="2.10.60.10">
    <property type="entry name" value="CD59"/>
    <property type="match status" value="1"/>
</dbReference>
<evidence type="ECO:0000313" key="3">
    <source>
        <dbReference type="Proteomes" id="UP000264820"/>
    </source>
</evidence>